<evidence type="ECO:0000313" key="2">
    <source>
        <dbReference type="Proteomes" id="UP001228403"/>
    </source>
</evidence>
<name>A0ABT7U4U3_9BACE</name>
<keyword evidence="1" id="KW-0808">Transferase</keyword>
<proteinExistence type="predicted"/>
<keyword evidence="2" id="KW-1185">Reference proteome</keyword>
<dbReference type="EC" id="2.4.-.-" evidence="1"/>
<accession>A0ABT7U4U3</accession>
<dbReference type="EMBL" id="JAUDCF010000003">
    <property type="protein sequence ID" value="MDM8144876.1"/>
    <property type="molecule type" value="Genomic_DNA"/>
</dbReference>
<dbReference type="SUPFAM" id="SSF53756">
    <property type="entry name" value="UDP-Glycosyltransferase/glycogen phosphorylase"/>
    <property type="match status" value="1"/>
</dbReference>
<dbReference type="Gene3D" id="3.40.50.2000">
    <property type="entry name" value="Glycogen Phosphorylase B"/>
    <property type="match status" value="1"/>
</dbReference>
<dbReference type="GO" id="GO:0016757">
    <property type="term" value="F:glycosyltransferase activity"/>
    <property type="evidence" value="ECO:0007669"/>
    <property type="project" value="UniProtKB-KW"/>
</dbReference>
<organism evidence="1 2">
    <name type="scientific">Bacteroides eggerthii</name>
    <dbReference type="NCBI Taxonomy" id="28111"/>
    <lineage>
        <taxon>Bacteria</taxon>
        <taxon>Pseudomonadati</taxon>
        <taxon>Bacteroidota</taxon>
        <taxon>Bacteroidia</taxon>
        <taxon>Bacteroidales</taxon>
        <taxon>Bacteroidaceae</taxon>
        <taxon>Bacteroides</taxon>
    </lineage>
</organism>
<dbReference type="Proteomes" id="UP001228403">
    <property type="component" value="Unassembled WGS sequence"/>
</dbReference>
<gene>
    <name evidence="1" type="ORF">QUW02_02840</name>
</gene>
<keyword evidence="1" id="KW-0328">Glycosyltransferase</keyword>
<reference evidence="2" key="1">
    <citation type="submission" date="2023-07" db="EMBL/GenBank/DDBJ databases">
        <title>Identification and characterization of horizontal gene transfer across gut microbiota members of farm animals based on homology search.</title>
        <authorList>
            <person name="Schwarzerova J."/>
            <person name="Nykrynova M."/>
            <person name="Jureckova K."/>
            <person name="Cejkova D."/>
            <person name="Rychlik I."/>
        </authorList>
    </citation>
    <scope>NUCLEOTIDE SEQUENCE [LARGE SCALE GENOMIC DNA]</scope>
    <source>
        <strain evidence="2">ET4</strain>
    </source>
</reference>
<sequence length="439" mass="51212">MKILLITSEEWNDYVYCNGVLTNWFTGFPAEFAQIYISPGLPNNSICKRYFQITDSQMFRSLIGGSKAGSEIKMPSDSKQLEVTKLNARRKGIYGFMKKLTLWCRTPVVALQDVIWAWGRYDIEALSKFVKDFNPDVVFCPRMVTPKLIRLERLIHTMTDAPFIAFTADDEASYQQYSWSPLFWIRRWWMHNQFEHHVPGFYKHYWTFSEEQAVDYSHRYGVSASTLYKCGDFPEIYNKRLINTPIRLIFAGHIYCNRWKSLKVIGDALKVINRDKVHMFLDVFTTDELTNEQLKALSEERFIYMKGAISPERLAEEYANADIALHVESFDKKYRLATRVSFSTKIIDLMATGCAILAVCWNRHAGYQYLNEHDAAFCVDNYKDILPLLQKIVDNPNLIHLYAEKAYKCGKENHNRKVIQDQIIDKFNSVIAKKTNVYG</sequence>
<evidence type="ECO:0000313" key="1">
    <source>
        <dbReference type="EMBL" id="MDM8144876.1"/>
    </source>
</evidence>
<protein>
    <submittedName>
        <fullName evidence="1">Glycosyltransferase</fullName>
        <ecNumber evidence="1">2.4.-.-</ecNumber>
    </submittedName>
</protein>
<comment type="caution">
    <text evidence="1">The sequence shown here is derived from an EMBL/GenBank/DDBJ whole genome shotgun (WGS) entry which is preliminary data.</text>
</comment>